<dbReference type="PhylomeDB" id="A0A0G4FKI4"/>
<organism evidence="2">
    <name type="scientific">Chromera velia CCMP2878</name>
    <dbReference type="NCBI Taxonomy" id="1169474"/>
    <lineage>
        <taxon>Eukaryota</taxon>
        <taxon>Sar</taxon>
        <taxon>Alveolata</taxon>
        <taxon>Colpodellida</taxon>
        <taxon>Chromeraceae</taxon>
        <taxon>Chromera</taxon>
    </lineage>
</organism>
<feature type="compositionally biased region" description="Acidic residues" evidence="1">
    <location>
        <begin position="359"/>
        <end position="373"/>
    </location>
</feature>
<feature type="region of interest" description="Disordered" evidence="1">
    <location>
        <begin position="1"/>
        <end position="55"/>
    </location>
</feature>
<gene>
    <name evidence="2" type="ORF">Cvel_3433</name>
</gene>
<feature type="compositionally biased region" description="Basic and acidic residues" evidence="1">
    <location>
        <begin position="374"/>
        <end position="391"/>
    </location>
</feature>
<evidence type="ECO:0000256" key="1">
    <source>
        <dbReference type="SAM" id="MobiDB-lite"/>
    </source>
</evidence>
<protein>
    <submittedName>
        <fullName evidence="2">Uncharacterized protein</fullName>
    </submittedName>
</protein>
<dbReference type="AlphaFoldDB" id="A0A0G4FKI4"/>
<dbReference type="EMBL" id="CDMZ01000429">
    <property type="protein sequence ID" value="CEM14095.1"/>
    <property type="molecule type" value="Genomic_DNA"/>
</dbReference>
<proteinExistence type="predicted"/>
<reference evidence="2" key="1">
    <citation type="submission" date="2014-11" db="EMBL/GenBank/DDBJ databases">
        <authorList>
            <person name="Otto D Thomas"/>
            <person name="Naeem Raeece"/>
        </authorList>
    </citation>
    <scope>NUCLEOTIDE SEQUENCE</scope>
</reference>
<name>A0A0G4FKI4_9ALVE</name>
<feature type="region of interest" description="Disordered" evidence="1">
    <location>
        <begin position="258"/>
        <end position="301"/>
    </location>
</feature>
<sequence length="417" mass="47011">MDNFDSPSPEAARSPPENEGDREAASKADDAMRSALEEIVAGEPPDFWPEDKMRSPEKVREALRQSCTSVGMSLEDLSVESSWTKPEDDRGVPTVPPMNTVFWPNTLLHNHRRLPFSPTQKEDGTQERLETLWAMSSSHGISWDELDDLFDAFKEEAQRRTAVFYQNAEPIMAARVKKAREDIREERKEFLEKEGVDLEGKEEKIRNSLLEPPSLVRRRARKYWYGDKTHYCDRFFGIDGRGQLTAFLRARVTEKMIEREGRERAGAGSQETKKSSQRDTAGDSGVSSRGGTAARDHKGVSTSSSSFFETFELDIPQWQREHNYAQPRYFKLIQREDTAEREKSGVTPLDVSLSGVSENPEEGGLEFALEEGNEEGHEETVEAEASGHESGDSSSASSSSSSESEGEDEERRDLEKD</sequence>
<feature type="region of interest" description="Disordered" evidence="1">
    <location>
        <begin position="340"/>
        <end position="417"/>
    </location>
</feature>
<feature type="compositionally biased region" description="Low complexity" evidence="1">
    <location>
        <begin position="392"/>
        <end position="403"/>
    </location>
</feature>
<feature type="compositionally biased region" description="Basic and acidic residues" evidence="1">
    <location>
        <begin position="19"/>
        <end position="36"/>
    </location>
</feature>
<evidence type="ECO:0000313" key="2">
    <source>
        <dbReference type="EMBL" id="CEM14095.1"/>
    </source>
</evidence>
<dbReference type="VEuPathDB" id="CryptoDB:Cvel_3433"/>
<accession>A0A0G4FKI4</accession>
<feature type="compositionally biased region" description="Low complexity" evidence="1">
    <location>
        <begin position="1"/>
        <end position="17"/>
    </location>
</feature>
<feature type="compositionally biased region" description="Basic and acidic residues" evidence="1">
    <location>
        <begin position="258"/>
        <end position="281"/>
    </location>
</feature>